<feature type="domain" description="N-acetyltransferase" evidence="1">
    <location>
        <begin position="39"/>
        <end position="184"/>
    </location>
</feature>
<dbReference type="Pfam" id="PF00583">
    <property type="entry name" value="Acetyltransf_1"/>
    <property type="match status" value="1"/>
</dbReference>
<keyword evidence="2" id="KW-0808">Transferase</keyword>
<evidence type="ECO:0000259" key="1">
    <source>
        <dbReference type="PROSITE" id="PS51186"/>
    </source>
</evidence>
<dbReference type="SUPFAM" id="SSF55729">
    <property type="entry name" value="Acyl-CoA N-acyltransferases (Nat)"/>
    <property type="match status" value="1"/>
</dbReference>
<keyword evidence="3" id="KW-1185">Reference proteome</keyword>
<organism evidence="2 3">
    <name type="scientific">Sulfobacillus harzensis</name>
    <dbReference type="NCBI Taxonomy" id="2729629"/>
    <lineage>
        <taxon>Bacteria</taxon>
        <taxon>Bacillati</taxon>
        <taxon>Bacillota</taxon>
        <taxon>Clostridia</taxon>
        <taxon>Eubacteriales</taxon>
        <taxon>Clostridiales Family XVII. Incertae Sedis</taxon>
        <taxon>Sulfobacillus</taxon>
    </lineage>
</organism>
<reference evidence="2 3" key="1">
    <citation type="submission" date="2020-04" db="EMBL/GenBank/DDBJ databases">
        <authorList>
            <person name="Zhang R."/>
            <person name="Schippers A."/>
        </authorList>
    </citation>
    <scope>NUCLEOTIDE SEQUENCE [LARGE SCALE GENOMIC DNA]</scope>
    <source>
        <strain evidence="2 3">DSM 109850</strain>
    </source>
</reference>
<dbReference type="AlphaFoldDB" id="A0A7Y0L1S5"/>
<protein>
    <submittedName>
        <fullName evidence="2">GNAT family N-acetyltransferase</fullName>
    </submittedName>
</protein>
<dbReference type="InterPro" id="IPR016181">
    <property type="entry name" value="Acyl_CoA_acyltransferase"/>
</dbReference>
<dbReference type="InterPro" id="IPR050276">
    <property type="entry name" value="MshD_Acetyltransferase"/>
</dbReference>
<dbReference type="RefSeq" id="WP_169096897.1">
    <property type="nucleotide sequence ID" value="NZ_JABBVZ010000008.1"/>
</dbReference>
<comment type="caution">
    <text evidence="2">The sequence shown here is derived from an EMBL/GenBank/DDBJ whole genome shotgun (WGS) entry which is preliminary data.</text>
</comment>
<dbReference type="EMBL" id="JABBVZ010000008">
    <property type="protein sequence ID" value="NMP21493.1"/>
    <property type="molecule type" value="Genomic_DNA"/>
</dbReference>
<dbReference type="CDD" id="cd04301">
    <property type="entry name" value="NAT_SF"/>
    <property type="match status" value="1"/>
</dbReference>
<evidence type="ECO:0000313" key="2">
    <source>
        <dbReference type="EMBL" id="NMP21493.1"/>
    </source>
</evidence>
<gene>
    <name evidence="2" type="ORF">HIJ39_03855</name>
</gene>
<proteinExistence type="predicted"/>
<sequence>MLDKTLPYFNVIMKRRAGLPIETWALPPNFSLKWFVPGDEVRWATIETSVGEFSTQEEALKYLRQTYLPDGDELSRRCLLVSAANGDAVGTITSWWNMTEKRRDPAIHWLAVRPEFQGLGLGKALVSECLKRLTRLEGDRDIFLHTQTWSHRAIAIYIKAGFGIVKRGSFGNYPNDYDEAMPVLRTVLPSLMS</sequence>
<dbReference type="PROSITE" id="PS51186">
    <property type="entry name" value="GNAT"/>
    <property type="match status" value="1"/>
</dbReference>
<dbReference type="InterPro" id="IPR000182">
    <property type="entry name" value="GNAT_dom"/>
</dbReference>
<accession>A0A7Y0L1S5</accession>
<name>A0A7Y0L1S5_9FIRM</name>
<dbReference type="Proteomes" id="UP000533476">
    <property type="component" value="Unassembled WGS sequence"/>
</dbReference>
<evidence type="ECO:0000313" key="3">
    <source>
        <dbReference type="Proteomes" id="UP000533476"/>
    </source>
</evidence>
<dbReference type="PANTHER" id="PTHR43617">
    <property type="entry name" value="L-AMINO ACID N-ACETYLTRANSFERASE"/>
    <property type="match status" value="1"/>
</dbReference>
<dbReference type="GO" id="GO:0016747">
    <property type="term" value="F:acyltransferase activity, transferring groups other than amino-acyl groups"/>
    <property type="evidence" value="ECO:0007669"/>
    <property type="project" value="InterPro"/>
</dbReference>
<dbReference type="Gene3D" id="3.40.630.30">
    <property type="match status" value="1"/>
</dbReference>